<dbReference type="Pfam" id="PF08659">
    <property type="entry name" value="KR"/>
    <property type="match status" value="1"/>
</dbReference>
<keyword evidence="5" id="KW-0276">Fatty acid metabolism</keyword>
<keyword evidence="6" id="KW-0443">Lipid metabolism</keyword>
<dbReference type="PROSITE" id="PS00606">
    <property type="entry name" value="KS3_1"/>
    <property type="match status" value="1"/>
</dbReference>
<dbReference type="InterPro" id="IPR036291">
    <property type="entry name" value="NAD(P)-bd_dom_sf"/>
</dbReference>
<dbReference type="InterPro" id="IPR042104">
    <property type="entry name" value="PKS_dehydratase_sf"/>
</dbReference>
<feature type="compositionally biased region" description="Basic and acidic residues" evidence="10">
    <location>
        <begin position="1914"/>
        <end position="1927"/>
    </location>
</feature>
<evidence type="ECO:0000256" key="5">
    <source>
        <dbReference type="ARBA" id="ARBA00022832"/>
    </source>
</evidence>
<dbReference type="Gene3D" id="3.40.47.10">
    <property type="match status" value="1"/>
</dbReference>
<evidence type="ECO:0000256" key="8">
    <source>
        <dbReference type="ARBA" id="ARBA00023315"/>
    </source>
</evidence>
<dbReference type="Pfam" id="PF00550">
    <property type="entry name" value="PP-binding"/>
    <property type="match status" value="1"/>
</dbReference>
<feature type="compositionally biased region" description="Acidic residues" evidence="10">
    <location>
        <begin position="1894"/>
        <end position="1904"/>
    </location>
</feature>
<dbReference type="InterPro" id="IPR014031">
    <property type="entry name" value="Ketoacyl_synth_C"/>
</dbReference>
<dbReference type="Pfam" id="PF02801">
    <property type="entry name" value="Ketoacyl-synt_C"/>
    <property type="match status" value="1"/>
</dbReference>
<reference evidence="14" key="1">
    <citation type="submission" date="2021-04" db="EMBL/GenBank/DDBJ databases">
        <title>Genome based classification of Actinospica acidithermotolerans sp. nov., an actinobacterium isolated from an Indonesian hot spring.</title>
        <authorList>
            <person name="Kusuma A.B."/>
            <person name="Putra K.E."/>
            <person name="Nafisah S."/>
            <person name="Loh J."/>
            <person name="Nouioui I."/>
            <person name="Goodfellow M."/>
        </authorList>
    </citation>
    <scope>NUCLEOTIDE SEQUENCE</scope>
    <source>
        <strain evidence="14">DSM 45618</strain>
    </source>
</reference>
<feature type="active site" description="Proton donor; for dehydratase activity" evidence="9">
    <location>
        <position position="1609"/>
    </location>
</feature>
<dbReference type="InterPro" id="IPR016039">
    <property type="entry name" value="Thiolase-like"/>
</dbReference>
<proteinExistence type="predicted"/>
<dbReference type="InterPro" id="IPR049900">
    <property type="entry name" value="PKS_mFAS_DH"/>
</dbReference>
<evidence type="ECO:0000259" key="12">
    <source>
        <dbReference type="PROSITE" id="PS52004"/>
    </source>
</evidence>
<dbReference type="Pfam" id="PF00109">
    <property type="entry name" value="ketoacyl-synt"/>
    <property type="match status" value="1"/>
</dbReference>
<dbReference type="InterPro" id="IPR014030">
    <property type="entry name" value="Ketoacyl_synth_N"/>
</dbReference>
<feature type="domain" description="PKS/mFAS DH" evidence="13">
    <location>
        <begin position="1400"/>
        <end position="1690"/>
    </location>
</feature>
<dbReference type="Gene3D" id="3.30.70.3290">
    <property type="match status" value="1"/>
</dbReference>
<dbReference type="Gene3D" id="3.40.50.1820">
    <property type="entry name" value="alpha/beta hydrolase"/>
    <property type="match status" value="1"/>
</dbReference>
<dbReference type="InterPro" id="IPR006162">
    <property type="entry name" value="Ppantetheine_attach_site"/>
</dbReference>
<dbReference type="GO" id="GO:0031177">
    <property type="term" value="F:phosphopantetheine binding"/>
    <property type="evidence" value="ECO:0007669"/>
    <property type="project" value="InterPro"/>
</dbReference>
<dbReference type="InterPro" id="IPR020841">
    <property type="entry name" value="PKS_Beta-ketoAc_synthase_dom"/>
</dbReference>
<dbReference type="SMART" id="SM00823">
    <property type="entry name" value="PKS_PP"/>
    <property type="match status" value="1"/>
</dbReference>
<dbReference type="CDD" id="cd00833">
    <property type="entry name" value="PKS"/>
    <property type="match status" value="1"/>
</dbReference>
<dbReference type="FunFam" id="3.40.47.10:FF:000042">
    <property type="entry name" value="Polyketide synthase Pks13"/>
    <property type="match status" value="1"/>
</dbReference>
<dbReference type="GO" id="GO:0004312">
    <property type="term" value="F:fatty acid synthase activity"/>
    <property type="evidence" value="ECO:0007669"/>
    <property type="project" value="TreeGrafter"/>
</dbReference>
<dbReference type="SUPFAM" id="SSF55048">
    <property type="entry name" value="Probable ACP-binding domain of malonyl-CoA ACP transacylase"/>
    <property type="match status" value="1"/>
</dbReference>
<dbReference type="PANTHER" id="PTHR43775">
    <property type="entry name" value="FATTY ACID SYNTHASE"/>
    <property type="match status" value="1"/>
</dbReference>
<dbReference type="InterPro" id="IPR049551">
    <property type="entry name" value="PKS_DH_C"/>
</dbReference>
<evidence type="ECO:0000256" key="2">
    <source>
        <dbReference type="ARBA" id="ARBA00022450"/>
    </source>
</evidence>
<dbReference type="InterPro" id="IPR020807">
    <property type="entry name" value="PKS_DH"/>
</dbReference>
<dbReference type="Pfam" id="PF16197">
    <property type="entry name" value="KAsynt_C_assoc"/>
    <property type="match status" value="1"/>
</dbReference>
<dbReference type="InterPro" id="IPR016036">
    <property type="entry name" value="Malonyl_transacylase_ACP-bd"/>
</dbReference>
<feature type="region of interest" description="N-terminal hotdog fold" evidence="9">
    <location>
        <begin position="1400"/>
        <end position="1523"/>
    </location>
</feature>
<dbReference type="Gene3D" id="3.30.70.250">
    <property type="entry name" value="Malonyl-CoA ACP transacylase, ACP-binding"/>
    <property type="match status" value="1"/>
</dbReference>
<feature type="region of interest" description="Disordered" evidence="10">
    <location>
        <begin position="1139"/>
        <end position="1168"/>
    </location>
</feature>
<dbReference type="Gene3D" id="3.40.366.10">
    <property type="entry name" value="Malonyl-Coenzyme A Acyl Carrier Protein, domain 2"/>
    <property type="match status" value="1"/>
</dbReference>
<dbReference type="Pfam" id="PF14765">
    <property type="entry name" value="PS-DH"/>
    <property type="match status" value="1"/>
</dbReference>
<dbReference type="InterPro" id="IPR032821">
    <property type="entry name" value="PKS_assoc"/>
</dbReference>
<dbReference type="EMBL" id="JAGSXH010000018">
    <property type="protein sequence ID" value="MBS2962968.1"/>
    <property type="molecule type" value="Genomic_DNA"/>
</dbReference>
<evidence type="ECO:0000256" key="10">
    <source>
        <dbReference type="SAM" id="MobiDB-lite"/>
    </source>
</evidence>
<evidence type="ECO:0000313" key="15">
    <source>
        <dbReference type="Proteomes" id="UP000677913"/>
    </source>
</evidence>
<sequence length="1927" mass="206146">MTDVSDATAIPSHVAITGMAGRFPEAPDIAAFWENLRNGREAVSFLTEAQLLESGVDPRQLAREDYVKAKGVLRDADLFDARFFGYSPREAQMLDPQHRLFLECVWEALESAGCDPAAFDGRIGVFAGSSLNSYLLFNVMASRRDVASHGEYQTLLANDKDFLATRASYKLGLTGPAMTVQTACSTSLTAVHLACQSLLNGECDIALAGGVSVSVPLRGGYVYEQGGILSRDGRCRAFDAEADGTVAGNGIGVVVLRRLADALEHGDRVEAVIRGTAINNDGALKAGYTAPSVAGQAEVITEALAVAEVDPRTIGYVEAHGTATPLGDPIEIAALTRAFREHTDATGFCAIGSVKSSVGHLDAAAGVTSLIKTVLALKHRVIPASLHFHSANPRLDLENSPFFVSSELRAWPGDRAPRRAGVSSFGIGGTNVHVVLEEAPDQARAAHCRRPAQLLALSGRTAAALADNARRLADHLEQNPDTDLAELSFTLGRRRAFEQRGAVVCSDPKAAVRALRAVGPDQAVRAAEQPAPVALLFPGQGAQYAGMARDLYEHEPAFNSAFDACADLLAPHLGEDLRTLLFARVERDAEEAARELQQTSVTQPALFAVEYALAQLWREWGVAPRAMAGHSIGEFAAACLSGVFSLADAARLVAVRGRILQEAPPGGMLAVFLPQEQCEAWLTGELCLAAVNSSALTAVSGPLPAIEELQRRMTAAGITTRALRTSHAFHSASVQQAVEPFTAEVRKVDLNPPAVPFCSNLTGTWITDEQATDPGYWGAQLRATVRFRDCLGELLADPDLVLLECGPGNTLGGFARGHDGWREHRTLAGSLRHPKEKRDDREHMLTALASLWNAGVPVDLSALHAGEQHRVLPLPAYAFQRQRYWLQPDPAPGHEEGRPAEAAVPMEDWFYTPGWRRLPPLGEPAPDAAPAVWVLLGDDLPLSSALASRLQDDGAGVVLVLAGEPGAQDDGRRRVDPADREHVAALFESVRAERPAAVRVVHLWSLGDAPDGQLDAERIAASRRFGFDSLLALAQGIASAGLECPVSIDVLCEGVHAVTGGERLRPENCLLLGASTVIPQEITGVACRTLDVTGLDPRDPADDAVSRVHAVLRRTTQQRDLALRGRHWWTREFDAARIGPAPAGPARSEPALSEPALSEPAPSKPGLSKLAAGGAGRLRDSGVYLVTGGLGGVGLALARQIARSVDGPALGLLHRSPFPAEAHWSAWLEDHGAHERTSRVIGQLRALQDSGARVLLLQADVTDAGQTGRAVELLRERFRRLDGVIHAAGVASRGLIEGKTRQDADAVLAPKTQGTLVLDGACRFEDLDFVLLCSSLTSVLGGPGQSDYCAANAFLDGFAQWKRQTTGAAVSSVAWDTWRGVGMAAGLAARLGGGAQPTGQPLLHQLVRATDTARTYATTLTTAESWIVDEHRIMGHGLVPGTAYLELVRAAVADQAAGRAIELRDVVFSMPLIVPDGQSRRLFTTVESHEDRVRFTVQSPAPGAPGSWLEHAGGWVSFPERTPETPRDLDEVLRECAVTEVLEDEEDIKHRFKLDLVEKGGRIEFAFGPRWRCLRRIQAGERRLLVTLELDAQFAGDLDAYPLHPALLDVAGASARLHAEDIYYLPLTYRSLRIMGALTRTVHCRVELKEPANGSGEMLTCDIDMLDPHGRPLVRVEGFSIKRINDIDALLDQIDQAVAPTGPAAHEDDAAHEDQAAPGALALLAEGISEQDALAVFSRLLAAPQLPEQIVVAHRDLAGLRRLAGSLNPQSLAREAGSLAPAPGRHPRPALETPYTAPATEQECALAAIWQEVLGVEQVGVDDDFFELGGHSLAAVQIGSRIQARFGTALDLSRFFERPTVAAAAALLAASQTAATHESIRPVRRDESDAAQPDIDDLSDDEVESMLRDLLVAEGDRPDDDREGSPA</sequence>
<dbReference type="InterPro" id="IPR029058">
    <property type="entry name" value="AB_hydrolase_fold"/>
</dbReference>
<keyword evidence="3" id="KW-0597">Phosphoprotein</keyword>
<dbReference type="Pfam" id="PF00698">
    <property type="entry name" value="Acyl_transf_1"/>
    <property type="match status" value="1"/>
</dbReference>
<dbReference type="InterPro" id="IPR020806">
    <property type="entry name" value="PKS_PP-bd"/>
</dbReference>
<dbReference type="SUPFAM" id="SSF52151">
    <property type="entry name" value="FabD/lysophospholipase-like"/>
    <property type="match status" value="1"/>
</dbReference>
<dbReference type="SUPFAM" id="SSF47336">
    <property type="entry name" value="ACP-like"/>
    <property type="match status" value="1"/>
</dbReference>
<feature type="region of interest" description="C-terminal hotdog fold" evidence="9">
    <location>
        <begin position="1543"/>
        <end position="1690"/>
    </location>
</feature>
<dbReference type="PANTHER" id="PTHR43775:SF51">
    <property type="entry name" value="INACTIVE PHENOLPHTHIOCEROL SYNTHESIS POLYKETIDE SYNTHASE TYPE I PKS1-RELATED"/>
    <property type="match status" value="1"/>
</dbReference>
<comment type="cofactor">
    <cofactor evidence="1">
        <name>pantetheine 4'-phosphate</name>
        <dbReference type="ChEBI" id="CHEBI:47942"/>
    </cofactor>
</comment>
<dbReference type="PROSITE" id="PS52004">
    <property type="entry name" value="KS3_2"/>
    <property type="match status" value="1"/>
</dbReference>
<keyword evidence="2" id="KW-0596">Phosphopantetheine</keyword>
<feature type="domain" description="Ketosynthase family 3 (KS3)" evidence="12">
    <location>
        <begin position="11"/>
        <end position="438"/>
    </location>
</feature>
<organism evidence="14 15">
    <name type="scientific">Actinocrinis puniceicyclus</name>
    <dbReference type="NCBI Taxonomy" id="977794"/>
    <lineage>
        <taxon>Bacteria</taxon>
        <taxon>Bacillati</taxon>
        <taxon>Actinomycetota</taxon>
        <taxon>Actinomycetes</taxon>
        <taxon>Catenulisporales</taxon>
        <taxon>Actinospicaceae</taxon>
        <taxon>Actinocrinis</taxon>
    </lineage>
</organism>
<dbReference type="InterPro" id="IPR018201">
    <property type="entry name" value="Ketoacyl_synth_AS"/>
</dbReference>
<evidence type="ECO:0000256" key="1">
    <source>
        <dbReference type="ARBA" id="ARBA00001957"/>
    </source>
</evidence>
<feature type="active site" description="Proton acceptor; for dehydratase activity" evidence="9">
    <location>
        <position position="1431"/>
    </location>
</feature>
<dbReference type="SMART" id="SM00827">
    <property type="entry name" value="PKS_AT"/>
    <property type="match status" value="1"/>
</dbReference>
<dbReference type="SUPFAM" id="SSF53901">
    <property type="entry name" value="Thiolase-like"/>
    <property type="match status" value="1"/>
</dbReference>
<dbReference type="GO" id="GO:0006633">
    <property type="term" value="P:fatty acid biosynthetic process"/>
    <property type="evidence" value="ECO:0007669"/>
    <property type="project" value="InterPro"/>
</dbReference>
<dbReference type="SMART" id="SM00826">
    <property type="entry name" value="PKS_DH"/>
    <property type="match status" value="1"/>
</dbReference>
<dbReference type="InterPro" id="IPR057326">
    <property type="entry name" value="KR_dom"/>
</dbReference>
<evidence type="ECO:0000256" key="4">
    <source>
        <dbReference type="ARBA" id="ARBA00022679"/>
    </source>
</evidence>
<dbReference type="InterPro" id="IPR013968">
    <property type="entry name" value="PKS_KR"/>
</dbReference>
<evidence type="ECO:0000256" key="6">
    <source>
        <dbReference type="ARBA" id="ARBA00023098"/>
    </source>
</evidence>
<dbReference type="InterPro" id="IPR049552">
    <property type="entry name" value="PKS_DH_N"/>
</dbReference>
<feature type="compositionally biased region" description="Basic and acidic residues" evidence="10">
    <location>
        <begin position="1878"/>
        <end position="1888"/>
    </location>
</feature>
<evidence type="ECO:0000259" key="11">
    <source>
        <dbReference type="PROSITE" id="PS50075"/>
    </source>
</evidence>
<dbReference type="SMART" id="SM00825">
    <property type="entry name" value="PKS_KS"/>
    <property type="match status" value="1"/>
</dbReference>
<evidence type="ECO:0000256" key="7">
    <source>
        <dbReference type="ARBA" id="ARBA00023268"/>
    </source>
</evidence>
<dbReference type="InterPro" id="IPR036736">
    <property type="entry name" value="ACP-like_sf"/>
</dbReference>
<dbReference type="PROSITE" id="PS50075">
    <property type="entry name" value="CARRIER"/>
    <property type="match status" value="1"/>
</dbReference>
<comment type="caution">
    <text evidence="14">The sequence shown here is derived from an EMBL/GenBank/DDBJ whole genome shotgun (WGS) entry which is preliminary data.</text>
</comment>
<dbReference type="Pfam" id="PF21089">
    <property type="entry name" value="PKS_DH_N"/>
    <property type="match status" value="1"/>
</dbReference>
<dbReference type="Proteomes" id="UP000677913">
    <property type="component" value="Unassembled WGS sequence"/>
</dbReference>
<keyword evidence="7" id="KW-0511">Multifunctional enzyme</keyword>
<dbReference type="InterPro" id="IPR016035">
    <property type="entry name" value="Acyl_Trfase/lysoPLipase"/>
</dbReference>
<dbReference type="InterPro" id="IPR009081">
    <property type="entry name" value="PP-bd_ACP"/>
</dbReference>
<name>A0A8J7WIN3_9ACTN</name>
<accession>A0A8J7WIN3</accession>
<dbReference type="PROSITE" id="PS00012">
    <property type="entry name" value="PHOSPHOPANTETHEINE"/>
    <property type="match status" value="1"/>
</dbReference>
<evidence type="ECO:0000256" key="3">
    <source>
        <dbReference type="ARBA" id="ARBA00022553"/>
    </source>
</evidence>
<feature type="region of interest" description="Disordered" evidence="10">
    <location>
        <begin position="1876"/>
        <end position="1927"/>
    </location>
</feature>
<dbReference type="GO" id="GO:0044550">
    <property type="term" value="P:secondary metabolite biosynthetic process"/>
    <property type="evidence" value="ECO:0007669"/>
    <property type="project" value="UniProtKB-ARBA"/>
</dbReference>
<protein>
    <submittedName>
        <fullName evidence="14">SDR family NAD(P)-dependent oxidoreductase</fullName>
    </submittedName>
</protein>
<evidence type="ECO:0000256" key="9">
    <source>
        <dbReference type="PROSITE-ProRule" id="PRU01363"/>
    </source>
</evidence>
<dbReference type="InterPro" id="IPR014043">
    <property type="entry name" value="Acyl_transferase_dom"/>
</dbReference>
<dbReference type="Gene3D" id="3.40.50.720">
    <property type="entry name" value="NAD(P)-binding Rossmann-like Domain"/>
    <property type="match status" value="1"/>
</dbReference>
<dbReference type="InterPro" id="IPR001227">
    <property type="entry name" value="Ac_transferase_dom_sf"/>
</dbReference>
<evidence type="ECO:0000313" key="14">
    <source>
        <dbReference type="EMBL" id="MBS2962968.1"/>
    </source>
</evidence>
<keyword evidence="4" id="KW-0808">Transferase</keyword>
<dbReference type="GO" id="GO:0004315">
    <property type="term" value="F:3-oxoacyl-[acyl-carrier-protein] synthase activity"/>
    <property type="evidence" value="ECO:0007669"/>
    <property type="project" value="InterPro"/>
</dbReference>
<dbReference type="PROSITE" id="PS52019">
    <property type="entry name" value="PKS_MFAS_DH"/>
    <property type="match status" value="1"/>
</dbReference>
<dbReference type="FunFam" id="1.10.1200.10:FF:000016">
    <property type="entry name" value="Non-ribosomal peptide synthase"/>
    <property type="match status" value="1"/>
</dbReference>
<dbReference type="SMART" id="SM00822">
    <property type="entry name" value="PKS_KR"/>
    <property type="match status" value="1"/>
</dbReference>
<keyword evidence="8" id="KW-0012">Acyltransferase</keyword>
<keyword evidence="15" id="KW-1185">Reference proteome</keyword>
<evidence type="ECO:0000259" key="13">
    <source>
        <dbReference type="PROSITE" id="PS52019"/>
    </source>
</evidence>
<dbReference type="SUPFAM" id="SSF51735">
    <property type="entry name" value="NAD(P)-binding Rossmann-fold domains"/>
    <property type="match status" value="2"/>
</dbReference>
<dbReference type="RefSeq" id="WP_211466214.1">
    <property type="nucleotide sequence ID" value="NZ_JAGSXH010000018.1"/>
</dbReference>
<dbReference type="Gene3D" id="3.10.129.110">
    <property type="entry name" value="Polyketide synthase dehydratase"/>
    <property type="match status" value="1"/>
</dbReference>
<dbReference type="InterPro" id="IPR050091">
    <property type="entry name" value="PKS_NRPS_Biosynth_Enz"/>
</dbReference>
<gene>
    <name evidence="14" type="ORF">KGA66_07930</name>
</gene>
<feature type="domain" description="Carrier" evidence="11">
    <location>
        <begin position="1797"/>
        <end position="1872"/>
    </location>
</feature>